<keyword evidence="8" id="KW-0443">Lipid metabolism</keyword>
<dbReference type="FunCoup" id="A0A165FL30">
    <property type="interactions" value="301"/>
</dbReference>
<evidence type="ECO:0000256" key="4">
    <source>
        <dbReference type="ARBA" id="ARBA00022832"/>
    </source>
</evidence>
<evidence type="ECO:0000256" key="12">
    <source>
        <dbReference type="ARBA" id="ARBA00048843"/>
    </source>
</evidence>
<dbReference type="FunFam" id="3.40.50.720:FF:000112">
    <property type="entry name" value="Enoyl-[acyl-carrier-protein] reductase 1, mitochondrial"/>
    <property type="match status" value="1"/>
</dbReference>
<dbReference type="EMBL" id="KV423971">
    <property type="protein sequence ID" value="KZT56900.1"/>
    <property type="molecule type" value="Genomic_DNA"/>
</dbReference>
<dbReference type="Proteomes" id="UP000076842">
    <property type="component" value="Unassembled WGS sequence"/>
</dbReference>
<evidence type="ECO:0000256" key="2">
    <source>
        <dbReference type="ARBA" id="ARBA00010371"/>
    </source>
</evidence>
<keyword evidence="5" id="KW-0521">NADP</keyword>
<evidence type="ECO:0000256" key="3">
    <source>
        <dbReference type="ARBA" id="ARBA00022516"/>
    </source>
</evidence>
<protein>
    <recommendedName>
        <fullName evidence="11">enoyl-[acyl-carrier-protein] reductase</fullName>
        <ecNumber evidence="11">1.3.1.104</ecNumber>
    </recommendedName>
</protein>
<dbReference type="EC" id="1.3.1.104" evidence="11"/>
<dbReference type="STRING" id="1353952.A0A165FL30"/>
<keyword evidence="9" id="KW-0496">Mitochondrion</keyword>
<evidence type="ECO:0000259" key="13">
    <source>
        <dbReference type="SMART" id="SM00829"/>
    </source>
</evidence>
<evidence type="ECO:0000256" key="8">
    <source>
        <dbReference type="ARBA" id="ARBA00023098"/>
    </source>
</evidence>
<dbReference type="AlphaFoldDB" id="A0A165FL30"/>
<keyword evidence="4" id="KW-0276">Fatty acid metabolism</keyword>
<dbReference type="SMART" id="SM00829">
    <property type="entry name" value="PKS_ER"/>
    <property type="match status" value="1"/>
</dbReference>
<dbReference type="Gene3D" id="3.40.50.720">
    <property type="entry name" value="NAD(P)-binding Rossmann-like Domain"/>
    <property type="match status" value="1"/>
</dbReference>
<evidence type="ECO:0000256" key="10">
    <source>
        <dbReference type="ARBA" id="ARBA00023160"/>
    </source>
</evidence>
<dbReference type="InParanoid" id="A0A165FL30"/>
<keyword evidence="10" id="KW-0275">Fatty acid biosynthesis</keyword>
<evidence type="ECO:0000256" key="11">
    <source>
        <dbReference type="ARBA" id="ARBA00038963"/>
    </source>
</evidence>
<reference evidence="14 15" key="1">
    <citation type="journal article" date="2016" name="Mol. Biol. Evol.">
        <title>Comparative Genomics of Early-Diverging Mushroom-Forming Fungi Provides Insights into the Origins of Lignocellulose Decay Capabilities.</title>
        <authorList>
            <person name="Nagy L.G."/>
            <person name="Riley R."/>
            <person name="Tritt A."/>
            <person name="Adam C."/>
            <person name="Daum C."/>
            <person name="Floudas D."/>
            <person name="Sun H."/>
            <person name="Yadav J.S."/>
            <person name="Pangilinan J."/>
            <person name="Larsson K.H."/>
            <person name="Matsuura K."/>
            <person name="Barry K."/>
            <person name="Labutti K."/>
            <person name="Kuo R."/>
            <person name="Ohm R.A."/>
            <person name="Bhattacharya S.S."/>
            <person name="Shirouzu T."/>
            <person name="Yoshinaga Y."/>
            <person name="Martin F.M."/>
            <person name="Grigoriev I.V."/>
            <person name="Hibbett D.S."/>
        </authorList>
    </citation>
    <scope>NUCLEOTIDE SEQUENCE [LARGE SCALE GENOMIC DNA]</scope>
    <source>
        <strain evidence="14 15">HHB12733</strain>
    </source>
</reference>
<keyword evidence="7" id="KW-0560">Oxidoreductase</keyword>
<evidence type="ECO:0000256" key="7">
    <source>
        <dbReference type="ARBA" id="ARBA00023002"/>
    </source>
</evidence>
<accession>A0A165FL30</accession>
<dbReference type="OrthoDB" id="7482721at2759"/>
<sequence>MFTRVCPLPASVRYVRSFSISTTRSAKAIIYTRNGEPTDVLTVRTLPALAVPRGDQVKLRFKLSPVNPADLNVIQGAYPAKPHPRDDLGTAEPAFVAGNEGLAIVEDVGEDVSVVQKGDWVIFSTPQFGTWVSEAIARQSDIIRVPRASNSSLSEVQAATLTVNPPTALALLTQFASLEPGEFVIQNGANSSVGQAVIQIAHRHGLKTINLVRDREGIEDLKGQLKSLGADYVMTYNELGEKTARETVRDWTDSKPIRLGLNCVGGKDTTLMARFLGQDAHLVSYGAMSKAPLSLPTSLFIFKNLTCHGYWQSRWYQQHSAEERQSLIAEIVGMMESGLLQEPSHEIVVLQGSDEEMQSTVKDAIGTSASGRHKKILFHFADI</sequence>
<dbReference type="InterPro" id="IPR020843">
    <property type="entry name" value="ER"/>
</dbReference>
<dbReference type="PANTHER" id="PTHR43981">
    <property type="entry name" value="ENOYL-[ACYL-CARRIER-PROTEIN] REDUCTASE, MITOCHONDRIAL"/>
    <property type="match status" value="1"/>
</dbReference>
<dbReference type="InterPro" id="IPR013154">
    <property type="entry name" value="ADH-like_N"/>
</dbReference>
<evidence type="ECO:0000256" key="9">
    <source>
        <dbReference type="ARBA" id="ARBA00023128"/>
    </source>
</evidence>
<keyword evidence="3" id="KW-0444">Lipid biosynthesis</keyword>
<evidence type="ECO:0000256" key="6">
    <source>
        <dbReference type="ARBA" id="ARBA00022946"/>
    </source>
</evidence>
<dbReference type="GO" id="GO:0141148">
    <property type="term" value="F:enoyl-[acyl-carrier-protein] reductase (NADPH) activity"/>
    <property type="evidence" value="ECO:0007669"/>
    <property type="project" value="UniProtKB-EC"/>
</dbReference>
<proteinExistence type="inferred from homology"/>
<evidence type="ECO:0000313" key="15">
    <source>
        <dbReference type="Proteomes" id="UP000076842"/>
    </source>
</evidence>
<keyword evidence="6" id="KW-0809">Transit peptide</keyword>
<dbReference type="InterPro" id="IPR011032">
    <property type="entry name" value="GroES-like_sf"/>
</dbReference>
<dbReference type="PANTHER" id="PTHR43981:SF2">
    <property type="entry name" value="ENOYL-[ACYL-CARRIER-PROTEIN] REDUCTASE, MITOCHONDRIAL"/>
    <property type="match status" value="1"/>
</dbReference>
<comment type="catalytic activity">
    <reaction evidence="12">
        <text>a 2,3-saturated acyl-[ACP] + NADP(+) = a (2E)-enoyl-[ACP] + NADPH + H(+)</text>
        <dbReference type="Rhea" id="RHEA:22564"/>
        <dbReference type="Rhea" id="RHEA-COMP:9925"/>
        <dbReference type="Rhea" id="RHEA-COMP:9926"/>
        <dbReference type="ChEBI" id="CHEBI:15378"/>
        <dbReference type="ChEBI" id="CHEBI:57783"/>
        <dbReference type="ChEBI" id="CHEBI:58349"/>
        <dbReference type="ChEBI" id="CHEBI:78784"/>
        <dbReference type="ChEBI" id="CHEBI:78785"/>
        <dbReference type="EC" id="1.3.1.104"/>
    </reaction>
</comment>
<comment type="similarity">
    <text evidence="2">Belongs to the zinc-containing alcohol dehydrogenase family. Quinone oxidoreductase subfamily.</text>
</comment>
<dbReference type="SUPFAM" id="SSF50129">
    <property type="entry name" value="GroES-like"/>
    <property type="match status" value="1"/>
</dbReference>
<dbReference type="GO" id="GO:0006633">
    <property type="term" value="P:fatty acid biosynthetic process"/>
    <property type="evidence" value="ECO:0007669"/>
    <property type="project" value="UniProtKB-KW"/>
</dbReference>
<evidence type="ECO:0000256" key="1">
    <source>
        <dbReference type="ARBA" id="ARBA00004173"/>
    </source>
</evidence>
<dbReference type="CDD" id="cd08290">
    <property type="entry name" value="ETR"/>
    <property type="match status" value="1"/>
</dbReference>
<dbReference type="SUPFAM" id="SSF51735">
    <property type="entry name" value="NAD(P)-binding Rossmann-fold domains"/>
    <property type="match status" value="1"/>
</dbReference>
<name>A0A165FL30_9BASI</name>
<dbReference type="InterPro" id="IPR013149">
    <property type="entry name" value="ADH-like_C"/>
</dbReference>
<dbReference type="GO" id="GO:0005739">
    <property type="term" value="C:mitochondrion"/>
    <property type="evidence" value="ECO:0007669"/>
    <property type="project" value="UniProtKB-SubCell"/>
</dbReference>
<dbReference type="InterPro" id="IPR036291">
    <property type="entry name" value="NAD(P)-bd_dom_sf"/>
</dbReference>
<keyword evidence="15" id="KW-1185">Reference proteome</keyword>
<evidence type="ECO:0000256" key="5">
    <source>
        <dbReference type="ARBA" id="ARBA00022857"/>
    </source>
</evidence>
<feature type="domain" description="Enoyl reductase (ER)" evidence="13">
    <location>
        <begin position="44"/>
        <end position="378"/>
    </location>
</feature>
<dbReference type="Pfam" id="PF00107">
    <property type="entry name" value="ADH_zinc_N"/>
    <property type="match status" value="1"/>
</dbReference>
<evidence type="ECO:0000313" key="14">
    <source>
        <dbReference type="EMBL" id="KZT56900.1"/>
    </source>
</evidence>
<dbReference type="Pfam" id="PF08240">
    <property type="entry name" value="ADH_N"/>
    <property type="match status" value="1"/>
</dbReference>
<comment type="subcellular location">
    <subcellularLocation>
        <location evidence="1">Mitochondrion</location>
    </subcellularLocation>
</comment>
<gene>
    <name evidence="14" type="ORF">CALCODRAFT_524195</name>
</gene>
<dbReference type="Gene3D" id="3.90.180.10">
    <property type="entry name" value="Medium-chain alcohol dehydrogenases, catalytic domain"/>
    <property type="match status" value="1"/>
</dbReference>
<dbReference type="InterPro" id="IPR051034">
    <property type="entry name" value="Mito_Enoyl-ACP_Reductase"/>
</dbReference>
<organism evidence="14 15">
    <name type="scientific">Calocera cornea HHB12733</name>
    <dbReference type="NCBI Taxonomy" id="1353952"/>
    <lineage>
        <taxon>Eukaryota</taxon>
        <taxon>Fungi</taxon>
        <taxon>Dikarya</taxon>
        <taxon>Basidiomycota</taxon>
        <taxon>Agaricomycotina</taxon>
        <taxon>Dacrymycetes</taxon>
        <taxon>Dacrymycetales</taxon>
        <taxon>Dacrymycetaceae</taxon>
        <taxon>Calocera</taxon>
    </lineage>
</organism>